<dbReference type="GO" id="GO:0016410">
    <property type="term" value="F:N-acyltransferase activity"/>
    <property type="evidence" value="ECO:0007669"/>
    <property type="project" value="UniProtKB-UniRule"/>
</dbReference>
<keyword evidence="3 8" id="KW-0808">Transferase</keyword>
<feature type="transmembrane region" description="Helical" evidence="8">
    <location>
        <begin position="47"/>
        <end position="71"/>
    </location>
</feature>
<dbReference type="SUPFAM" id="SSF56317">
    <property type="entry name" value="Carbon-nitrogen hydrolase"/>
    <property type="match status" value="1"/>
</dbReference>
<dbReference type="Pfam" id="PF20154">
    <property type="entry name" value="LNT_N"/>
    <property type="match status" value="1"/>
</dbReference>
<keyword evidence="6 8" id="KW-0472">Membrane</keyword>
<evidence type="ECO:0000259" key="9">
    <source>
        <dbReference type="PROSITE" id="PS50263"/>
    </source>
</evidence>
<keyword evidence="11" id="KW-1185">Reference proteome</keyword>
<dbReference type="PROSITE" id="PS50263">
    <property type="entry name" value="CN_HYDROLASE"/>
    <property type="match status" value="1"/>
</dbReference>
<dbReference type="InterPro" id="IPR003010">
    <property type="entry name" value="C-N_Hydrolase"/>
</dbReference>
<dbReference type="PANTHER" id="PTHR38686">
    <property type="entry name" value="APOLIPOPROTEIN N-ACYLTRANSFERASE"/>
    <property type="match status" value="1"/>
</dbReference>
<dbReference type="Proteomes" id="UP001172737">
    <property type="component" value="Unassembled WGS sequence"/>
</dbReference>
<feature type="domain" description="CN hydrolase" evidence="9">
    <location>
        <begin position="215"/>
        <end position="469"/>
    </location>
</feature>
<proteinExistence type="inferred from homology"/>
<dbReference type="Pfam" id="PF00795">
    <property type="entry name" value="CN_hydrolase"/>
    <property type="match status" value="1"/>
</dbReference>
<sequence>MLLRLRNLLLAAGAGAILNLAFPDTGWWPLGLVAVALLWWALERASAWSGLALGWVFGVAFLLPHLWWAYLAVGPIPWVALCVAEGLFFGLIGMAWAHVRRSGMLEAHAWAAAPVFALIWVASEQLRSMVPFGGFPWGRIGYAFIDAPVARLAWAGGVPLVSLVVVLAGALLGLAFESLRRRRALGAAFAPVLAIGLLGVGYVVPLDAQAQDGTIRLGIVQGNTPDRGLDSFDNAREVTRNHLDETLRMVEEAPGPIDLVVWPENAADYDPRVDDATFEAVTTAAQAADAPILLGTVDYTPVDGRYNTSLLLSTSGTVIDSYSKQRPAPFAEYIPLRSVARNFSPWVDRVVDMIPGTSVATMDVPVTALDRTVRIGTVICFEVAYDSIVRESVAAGAELLIVQTNNATFGRTAESTQQLQMTRLRAIETGRVAVQASTVGVSAVVDPSGRVLQDTELFEAASMYAHVGLRTETTPAVRFGWFIGWGLLIVPVVIVLMAVRRRIADRYDW</sequence>
<evidence type="ECO:0000256" key="6">
    <source>
        <dbReference type="ARBA" id="ARBA00023136"/>
    </source>
</evidence>
<protein>
    <recommendedName>
        <fullName evidence="8">Apolipoprotein N-acyltransferase</fullName>
        <shortName evidence="8">ALP N-acyltransferase</shortName>
        <ecNumber evidence="8">2.3.1.269</ecNumber>
    </recommendedName>
</protein>
<dbReference type="RefSeq" id="WP_301144254.1">
    <property type="nucleotide sequence ID" value="NZ_JAUHPX010000001.1"/>
</dbReference>
<dbReference type="EC" id="2.3.1.269" evidence="8"/>
<comment type="pathway">
    <text evidence="8">Protein modification; lipoprotein biosynthesis (N-acyl transfer).</text>
</comment>
<feature type="transmembrane region" description="Helical" evidence="8">
    <location>
        <begin position="184"/>
        <end position="204"/>
    </location>
</feature>
<keyword evidence="4 8" id="KW-0812">Transmembrane</keyword>
<dbReference type="AlphaFoldDB" id="A0AAW7M2Q9"/>
<comment type="caution">
    <text evidence="10">The sequence shown here is derived from an EMBL/GenBank/DDBJ whole genome shotgun (WGS) entry which is preliminary data.</text>
</comment>
<dbReference type="NCBIfam" id="TIGR00546">
    <property type="entry name" value="lnt"/>
    <property type="match status" value="1"/>
</dbReference>
<evidence type="ECO:0000256" key="5">
    <source>
        <dbReference type="ARBA" id="ARBA00022989"/>
    </source>
</evidence>
<organism evidence="10 11">
    <name type="scientific">Demequina lignilytica</name>
    <dbReference type="NCBI Taxonomy" id="3051663"/>
    <lineage>
        <taxon>Bacteria</taxon>
        <taxon>Bacillati</taxon>
        <taxon>Actinomycetota</taxon>
        <taxon>Actinomycetes</taxon>
        <taxon>Micrococcales</taxon>
        <taxon>Demequinaceae</taxon>
        <taxon>Demequina</taxon>
    </lineage>
</organism>
<feature type="transmembrane region" description="Helical" evidence="8">
    <location>
        <begin position="78"/>
        <end position="99"/>
    </location>
</feature>
<evidence type="ECO:0000313" key="10">
    <source>
        <dbReference type="EMBL" id="MDN4486668.1"/>
    </source>
</evidence>
<comment type="similarity">
    <text evidence="8">Belongs to the CN hydrolase family. Apolipoprotein N-acyltransferase subfamily.</text>
</comment>
<keyword evidence="7 8" id="KW-0012">Acyltransferase</keyword>
<dbReference type="Gene3D" id="3.60.110.10">
    <property type="entry name" value="Carbon-nitrogen hydrolase"/>
    <property type="match status" value="1"/>
</dbReference>
<dbReference type="CDD" id="cd07571">
    <property type="entry name" value="ALP_N-acyl_transferase"/>
    <property type="match status" value="1"/>
</dbReference>
<evidence type="ECO:0000256" key="4">
    <source>
        <dbReference type="ARBA" id="ARBA00022692"/>
    </source>
</evidence>
<feature type="transmembrane region" description="Helical" evidence="8">
    <location>
        <begin position="151"/>
        <end position="172"/>
    </location>
</feature>
<comment type="catalytic activity">
    <reaction evidence="8">
        <text>N-terminal S-1,2-diacyl-sn-glyceryl-L-cysteinyl-[lipoprotein] + a glycerophospholipid = N-acyl-S-1,2-diacyl-sn-glyceryl-L-cysteinyl-[lipoprotein] + a 2-acyl-sn-glycero-3-phospholipid + H(+)</text>
        <dbReference type="Rhea" id="RHEA:48228"/>
        <dbReference type="Rhea" id="RHEA-COMP:14681"/>
        <dbReference type="Rhea" id="RHEA-COMP:14684"/>
        <dbReference type="ChEBI" id="CHEBI:15378"/>
        <dbReference type="ChEBI" id="CHEBI:136912"/>
        <dbReference type="ChEBI" id="CHEBI:140656"/>
        <dbReference type="ChEBI" id="CHEBI:140657"/>
        <dbReference type="ChEBI" id="CHEBI:140660"/>
        <dbReference type="EC" id="2.3.1.269"/>
    </reaction>
</comment>
<dbReference type="EMBL" id="JAUHPX010000001">
    <property type="protein sequence ID" value="MDN4486668.1"/>
    <property type="molecule type" value="Genomic_DNA"/>
</dbReference>
<dbReference type="HAMAP" id="MF_01148">
    <property type="entry name" value="Lnt"/>
    <property type="match status" value="1"/>
</dbReference>
<dbReference type="InterPro" id="IPR045378">
    <property type="entry name" value="LNT_N"/>
</dbReference>
<dbReference type="GO" id="GO:0005886">
    <property type="term" value="C:plasma membrane"/>
    <property type="evidence" value="ECO:0007669"/>
    <property type="project" value="UniProtKB-SubCell"/>
</dbReference>
<keyword evidence="5 8" id="KW-1133">Transmembrane helix</keyword>
<evidence type="ECO:0000313" key="11">
    <source>
        <dbReference type="Proteomes" id="UP001172737"/>
    </source>
</evidence>
<reference evidence="10" key="1">
    <citation type="submission" date="2023-06" db="EMBL/GenBank/DDBJ databases">
        <title>Sysu t00039.</title>
        <authorList>
            <person name="Gao L."/>
            <person name="Fang B.-Z."/>
            <person name="Li W.-J."/>
        </authorList>
    </citation>
    <scope>NUCLEOTIDE SEQUENCE</scope>
    <source>
        <strain evidence="10">SYSU T00039</strain>
    </source>
</reference>
<accession>A0AAW7M2Q9</accession>
<gene>
    <name evidence="8 10" type="primary">lnt</name>
    <name evidence="10" type="ORF">QQX10_00635</name>
</gene>
<comment type="function">
    <text evidence="8">Catalyzes the phospholipid dependent N-acylation of the N-terminal cysteine of apolipoprotein, the last step in lipoprotein maturation.</text>
</comment>
<evidence type="ECO:0000256" key="2">
    <source>
        <dbReference type="ARBA" id="ARBA00022475"/>
    </source>
</evidence>
<dbReference type="InterPro" id="IPR004563">
    <property type="entry name" value="Apolipo_AcylTrfase"/>
</dbReference>
<name>A0AAW7M2Q9_9MICO</name>
<feature type="transmembrane region" description="Helical" evidence="8">
    <location>
        <begin position="479"/>
        <end position="499"/>
    </location>
</feature>
<comment type="subcellular location">
    <subcellularLocation>
        <location evidence="1 8">Cell membrane</location>
        <topology evidence="1 8">Multi-pass membrane protein</topology>
    </subcellularLocation>
</comment>
<evidence type="ECO:0000256" key="8">
    <source>
        <dbReference type="HAMAP-Rule" id="MF_01148"/>
    </source>
</evidence>
<evidence type="ECO:0000256" key="7">
    <source>
        <dbReference type="ARBA" id="ARBA00023315"/>
    </source>
</evidence>
<evidence type="ECO:0000256" key="1">
    <source>
        <dbReference type="ARBA" id="ARBA00004651"/>
    </source>
</evidence>
<evidence type="ECO:0000256" key="3">
    <source>
        <dbReference type="ARBA" id="ARBA00022679"/>
    </source>
</evidence>
<dbReference type="InterPro" id="IPR036526">
    <property type="entry name" value="C-N_Hydrolase_sf"/>
</dbReference>
<dbReference type="PANTHER" id="PTHR38686:SF1">
    <property type="entry name" value="APOLIPOPROTEIN N-ACYLTRANSFERASE"/>
    <property type="match status" value="1"/>
</dbReference>
<dbReference type="GO" id="GO:0042158">
    <property type="term" value="P:lipoprotein biosynthetic process"/>
    <property type="evidence" value="ECO:0007669"/>
    <property type="project" value="UniProtKB-UniRule"/>
</dbReference>
<keyword evidence="2 8" id="KW-1003">Cell membrane</keyword>
<feature type="transmembrane region" description="Helical" evidence="8">
    <location>
        <begin position="105"/>
        <end position="122"/>
    </location>
</feature>